<gene>
    <name evidence="2" type="ORF">ACFQJ4_01390</name>
</gene>
<keyword evidence="3" id="KW-1185">Reference proteome</keyword>
<reference evidence="2 3" key="1">
    <citation type="journal article" date="2019" name="Int. J. Syst. Evol. Microbiol.">
        <title>The Global Catalogue of Microorganisms (GCM) 10K type strain sequencing project: providing services to taxonomists for standard genome sequencing and annotation.</title>
        <authorList>
            <consortium name="The Broad Institute Genomics Platform"/>
            <consortium name="The Broad Institute Genome Sequencing Center for Infectious Disease"/>
            <person name="Wu L."/>
            <person name="Ma J."/>
        </authorList>
    </citation>
    <scope>NUCLEOTIDE SEQUENCE [LARGE SCALE GENOMIC DNA]</scope>
    <source>
        <strain evidence="2 3">DT85</strain>
    </source>
</reference>
<dbReference type="RefSeq" id="WP_276234954.1">
    <property type="nucleotide sequence ID" value="NZ_CP119802.1"/>
</dbReference>
<evidence type="ECO:0000259" key="1">
    <source>
        <dbReference type="Pfam" id="PF01978"/>
    </source>
</evidence>
<dbReference type="GeneID" id="79265623"/>
<dbReference type="Pfam" id="PF01978">
    <property type="entry name" value="TrmB"/>
    <property type="match status" value="1"/>
</dbReference>
<dbReference type="InterPro" id="IPR002831">
    <property type="entry name" value="Tscrpt_reg_TrmB_N"/>
</dbReference>
<dbReference type="EMBL" id="JBHTAP010000001">
    <property type="protein sequence ID" value="MFC7233961.1"/>
    <property type="molecule type" value="Genomic_DNA"/>
</dbReference>
<feature type="domain" description="Transcription regulator TrmB N-terminal" evidence="1">
    <location>
        <begin position="9"/>
        <end position="74"/>
    </location>
</feature>
<dbReference type="InterPro" id="IPR036388">
    <property type="entry name" value="WH-like_DNA-bd_sf"/>
</dbReference>
<dbReference type="Proteomes" id="UP001596398">
    <property type="component" value="Unassembled WGS sequence"/>
</dbReference>
<evidence type="ECO:0000313" key="2">
    <source>
        <dbReference type="EMBL" id="MFC7233961.1"/>
    </source>
</evidence>
<dbReference type="PANTHER" id="PTHR34293:SF1">
    <property type="entry name" value="HTH-TYPE TRANSCRIPTIONAL REGULATOR TRMBL2"/>
    <property type="match status" value="1"/>
</dbReference>
<dbReference type="InterPro" id="IPR036390">
    <property type="entry name" value="WH_DNA-bd_sf"/>
</dbReference>
<sequence length="285" mass="31893">MSDVGLFETLGLTEYEATALAELLRVGRTTAPNLAEATGIPKARIYGVLDSLADDGYLKVIPGRPKEYQPHDPETVLARAKENKRQEYESFERAVDEERDAFLSRFEPAFASAAGGVTPAEELFYVVDVGDPSESETRRLYHEAEREAYVLTKSFEYLDAVRPAIEDAIDRGVAVHALFYHPDLLDDAERRVQADVVDTIRTDLPAIDFRFATGPLPWRGTFVDPSMDYDGGEALFLVEEPDVPNHMRQAALTENGSFVAGFKRYFELVWDHESIGSRGDDRPGR</sequence>
<dbReference type="InterPro" id="IPR051797">
    <property type="entry name" value="TrmB-like"/>
</dbReference>
<accession>A0ABD5ZKL1</accession>
<dbReference type="SUPFAM" id="SSF46785">
    <property type="entry name" value="Winged helix' DNA-binding domain"/>
    <property type="match status" value="1"/>
</dbReference>
<protein>
    <submittedName>
        <fullName evidence="2">TrmB family transcriptional regulator</fullName>
    </submittedName>
</protein>
<proteinExistence type="predicted"/>
<comment type="caution">
    <text evidence="2">The sequence shown here is derived from an EMBL/GenBank/DDBJ whole genome shotgun (WGS) entry which is preliminary data.</text>
</comment>
<evidence type="ECO:0000313" key="3">
    <source>
        <dbReference type="Proteomes" id="UP001596398"/>
    </source>
</evidence>
<dbReference type="AlphaFoldDB" id="A0ABD5ZKL1"/>
<dbReference type="Gene3D" id="1.10.10.10">
    <property type="entry name" value="Winged helix-like DNA-binding domain superfamily/Winged helix DNA-binding domain"/>
    <property type="match status" value="1"/>
</dbReference>
<dbReference type="PANTHER" id="PTHR34293">
    <property type="entry name" value="HTH-TYPE TRANSCRIPTIONAL REGULATOR TRMBL2"/>
    <property type="match status" value="1"/>
</dbReference>
<name>A0ABD5ZKL1_9EURY</name>
<organism evidence="2 3">
    <name type="scientific">Halosegnis marinus</name>
    <dbReference type="NCBI Taxonomy" id="3034023"/>
    <lineage>
        <taxon>Archaea</taxon>
        <taxon>Methanobacteriati</taxon>
        <taxon>Methanobacteriota</taxon>
        <taxon>Stenosarchaea group</taxon>
        <taxon>Halobacteria</taxon>
        <taxon>Halobacteriales</taxon>
        <taxon>Natronomonadaceae</taxon>
        <taxon>Halosegnis</taxon>
    </lineage>
</organism>